<dbReference type="RefSeq" id="XP_008486724.1">
    <property type="nucleotide sequence ID" value="XM_008488502.3"/>
</dbReference>
<evidence type="ECO:0000313" key="3">
    <source>
        <dbReference type="RefSeq" id="XP_008486724.1"/>
    </source>
</evidence>
<dbReference type="Pfam" id="PF05347">
    <property type="entry name" value="Complex1_LYR"/>
    <property type="match status" value="1"/>
</dbReference>
<name>A0A1S3DS65_DIACI</name>
<dbReference type="PaxDb" id="121845-A0A1S3DS65"/>
<dbReference type="AlphaFoldDB" id="A0A1S3DS65"/>
<keyword evidence="2" id="KW-1185">Reference proteome</keyword>
<dbReference type="Proteomes" id="UP000079169">
    <property type="component" value="Unplaced"/>
</dbReference>
<dbReference type="InterPro" id="IPR008011">
    <property type="entry name" value="Complex1_LYR_dom"/>
</dbReference>
<organism evidence="2 3">
    <name type="scientific">Diaphorina citri</name>
    <name type="common">Asian citrus psyllid</name>
    <dbReference type="NCBI Taxonomy" id="121845"/>
    <lineage>
        <taxon>Eukaryota</taxon>
        <taxon>Metazoa</taxon>
        <taxon>Ecdysozoa</taxon>
        <taxon>Arthropoda</taxon>
        <taxon>Hexapoda</taxon>
        <taxon>Insecta</taxon>
        <taxon>Pterygota</taxon>
        <taxon>Neoptera</taxon>
        <taxon>Paraneoptera</taxon>
        <taxon>Hemiptera</taxon>
        <taxon>Sternorrhyncha</taxon>
        <taxon>Psylloidea</taxon>
        <taxon>Psyllidae</taxon>
        <taxon>Diaphorininae</taxon>
        <taxon>Diaphorina</taxon>
    </lineage>
</organism>
<gene>
    <name evidence="3" type="primary">LOC103523462</name>
</gene>
<accession>A0A1S3DS65</accession>
<reference evidence="3" key="1">
    <citation type="submission" date="2025-08" db="UniProtKB">
        <authorList>
            <consortium name="RefSeq"/>
        </authorList>
    </citation>
    <scope>IDENTIFICATION</scope>
</reference>
<protein>
    <submittedName>
        <fullName evidence="3">MIEF1 upstream open reading frame protein-like isoform X2</fullName>
    </submittedName>
</protein>
<dbReference type="GeneID" id="103523462"/>
<feature type="domain" description="Complex 1 LYR protein" evidence="1">
    <location>
        <begin position="9"/>
        <end position="63"/>
    </location>
</feature>
<sequence length="68" mass="8304">MSLTKLKGKEIIDLYRKLLKYGKTLQLTDHDYYLRRIKTEFRAEVKSPEQLEFRYKRGLELLQTKRLV</sequence>
<dbReference type="KEGG" id="dci:103523462"/>
<evidence type="ECO:0000259" key="1">
    <source>
        <dbReference type="Pfam" id="PF05347"/>
    </source>
</evidence>
<evidence type="ECO:0000313" key="2">
    <source>
        <dbReference type="Proteomes" id="UP000079169"/>
    </source>
</evidence>
<proteinExistence type="predicted"/>